<feature type="compositionally biased region" description="Polar residues" evidence="1">
    <location>
        <begin position="75"/>
        <end position="91"/>
    </location>
</feature>
<reference evidence="3" key="1">
    <citation type="journal article" date="2015" name="PLoS Genet.">
        <title>The dynamic genome and transcriptome of the human fungal pathogen Blastomyces and close relative Emmonsia.</title>
        <authorList>
            <person name="Munoz J.F."/>
            <person name="Gauthier G.M."/>
            <person name="Desjardins C.A."/>
            <person name="Gallo J.E."/>
            <person name="Holder J."/>
            <person name="Sullivan T.D."/>
            <person name="Marty A.J."/>
            <person name="Carmen J.C."/>
            <person name="Chen Z."/>
            <person name="Ding L."/>
            <person name="Gujja S."/>
            <person name="Magrini V."/>
            <person name="Misas E."/>
            <person name="Mitreva M."/>
            <person name="Priest M."/>
            <person name="Saif S."/>
            <person name="Whiston E.A."/>
            <person name="Young S."/>
            <person name="Zeng Q."/>
            <person name="Goldman W.E."/>
            <person name="Mardis E.R."/>
            <person name="Taylor J.W."/>
            <person name="McEwen J.G."/>
            <person name="Clay O.K."/>
            <person name="Klein B.S."/>
            <person name="Cuomo C.A."/>
        </authorList>
    </citation>
    <scope>NUCLEOTIDE SEQUENCE [LARGE SCALE GENOMIC DNA]</scope>
    <source>
        <strain evidence="3">UAMH 3008</strain>
    </source>
</reference>
<feature type="region of interest" description="Disordered" evidence="1">
    <location>
        <begin position="1117"/>
        <end position="1151"/>
    </location>
</feature>
<feature type="region of interest" description="Disordered" evidence="1">
    <location>
        <begin position="955"/>
        <end position="984"/>
    </location>
</feature>
<feature type="compositionally biased region" description="Low complexity" evidence="1">
    <location>
        <begin position="1492"/>
        <end position="1507"/>
    </location>
</feature>
<feature type="compositionally biased region" description="Polar residues" evidence="1">
    <location>
        <begin position="602"/>
        <end position="617"/>
    </location>
</feature>
<comment type="caution">
    <text evidence="2">The sequence shown here is derived from an EMBL/GenBank/DDBJ whole genome shotgun (WGS) entry which is preliminary data.</text>
</comment>
<feature type="compositionally biased region" description="Low complexity" evidence="1">
    <location>
        <begin position="245"/>
        <end position="256"/>
    </location>
</feature>
<feature type="compositionally biased region" description="Basic and acidic residues" evidence="1">
    <location>
        <begin position="392"/>
        <end position="418"/>
    </location>
</feature>
<dbReference type="EMBL" id="LCZI01000980">
    <property type="protein sequence ID" value="KKZ63497.1"/>
    <property type="molecule type" value="Genomic_DNA"/>
</dbReference>
<organism evidence="2 3">
    <name type="scientific">[Emmonsia] crescens</name>
    <dbReference type="NCBI Taxonomy" id="73230"/>
    <lineage>
        <taxon>Eukaryota</taxon>
        <taxon>Fungi</taxon>
        <taxon>Dikarya</taxon>
        <taxon>Ascomycota</taxon>
        <taxon>Pezizomycotina</taxon>
        <taxon>Eurotiomycetes</taxon>
        <taxon>Eurotiomycetidae</taxon>
        <taxon>Onygenales</taxon>
        <taxon>Ajellomycetaceae</taxon>
        <taxon>Emergomyces</taxon>
    </lineage>
</organism>
<gene>
    <name evidence="2" type="ORF">EMCG_02228</name>
</gene>
<feature type="compositionally biased region" description="Polar residues" evidence="1">
    <location>
        <begin position="425"/>
        <end position="438"/>
    </location>
</feature>
<feature type="compositionally biased region" description="Basic and acidic residues" evidence="1">
    <location>
        <begin position="779"/>
        <end position="789"/>
    </location>
</feature>
<feature type="compositionally biased region" description="Polar residues" evidence="1">
    <location>
        <begin position="39"/>
        <end position="63"/>
    </location>
</feature>
<dbReference type="SUPFAM" id="SSF53335">
    <property type="entry name" value="S-adenosyl-L-methionine-dependent methyltransferases"/>
    <property type="match status" value="1"/>
</dbReference>
<evidence type="ECO:0000313" key="3">
    <source>
        <dbReference type="Proteomes" id="UP000034164"/>
    </source>
</evidence>
<proteinExistence type="predicted"/>
<feature type="compositionally biased region" description="Low complexity" evidence="1">
    <location>
        <begin position="760"/>
        <end position="774"/>
    </location>
</feature>
<feature type="compositionally biased region" description="Polar residues" evidence="1">
    <location>
        <begin position="521"/>
        <end position="534"/>
    </location>
</feature>
<feature type="region of interest" description="Disordered" evidence="1">
    <location>
        <begin position="1191"/>
        <end position="1225"/>
    </location>
</feature>
<feature type="region of interest" description="Disordered" evidence="1">
    <location>
        <begin position="1449"/>
        <end position="1512"/>
    </location>
</feature>
<feature type="compositionally biased region" description="Low complexity" evidence="1">
    <location>
        <begin position="1449"/>
        <end position="1459"/>
    </location>
</feature>
<feature type="region of interest" description="Disordered" evidence="1">
    <location>
        <begin position="751"/>
        <end position="813"/>
    </location>
</feature>
<feature type="region of interest" description="Disordered" evidence="1">
    <location>
        <begin position="657"/>
        <end position="685"/>
    </location>
</feature>
<accession>A0A0G2HYW0</accession>
<name>A0A0G2HYW0_9EURO</name>
<protein>
    <recommendedName>
        <fullName evidence="4">Methyltransferase type 11 domain-containing protein</fullName>
    </recommendedName>
</protein>
<feature type="compositionally biased region" description="Polar residues" evidence="1">
    <location>
        <begin position="1191"/>
        <end position="1200"/>
    </location>
</feature>
<dbReference type="InterPro" id="IPR029063">
    <property type="entry name" value="SAM-dependent_MTases_sf"/>
</dbReference>
<dbReference type="Gene3D" id="3.40.50.150">
    <property type="entry name" value="Vaccinia Virus protein VP39"/>
    <property type="match status" value="1"/>
</dbReference>
<evidence type="ECO:0000256" key="1">
    <source>
        <dbReference type="SAM" id="MobiDB-lite"/>
    </source>
</evidence>
<sequence length="1580" mass="172650">MPSHRFDRGRMLRQEEVAGPSQDVHFSRIPGVPNAGQPGLTTTRSQVQRTFLPSRTRRGSSVSEGEDSYRGKIPTPQSTKIPSKENGQSLGIPQPSKIGSALAPSLIPSMGKMPPPTQPQSKPGPATPERSGKPSTAEGRSRNVLRRKAPSIEQYAKSSRARSDTSKFGFFGSNTSLSKMEGDNSVLSLDPISSGRPNKDSKSRTQDQVQHVPLRLAPLQSMAQPHTRAGESHIPRIPKETPKELAGLANALNTTTLPPPTPNFTSTSSPSTRYSESPGPWSSRTSTPTSMSSYSPGITQPTKVGSRLRQPSPAMSRSPLPRQSTAPVPSTIPTTNNKDGPTFYPRTPRKVQTHPPITAAKTEKAERQYGDKRKPFVPPRGPPPRKSSTKFEPPKAKEGDSTQRSNKDLEVREEKKNIEPCQPKPENSSRLPAPTSTFRPLRPSRAGTSDLELKPSPVIQSNMAALKYSGHRRQASSDSTHGKSRQTHHINSSTESFQSKGSTRIPDRYASPYSSSNQSSRIATASKGSLSRANTALIKDSKEPNEPLTTGGTRRFGIFSRKGKSDTDVTLSDRKDKPSRRGPAAGTGHEGYGRHAQRGRRSSISSVNGRGRSTSATAPCRKGSNASQAESEMDDFLLDRLEPVVINGGGINGAELSRTQSEQSASSVSVASTANSRPGAQYSKAVGDSSESLVLGMEHTAKPSETFDSLLHRMHRKEEHPNLAKRQSFCKSQLFGSKEDITVSLSIHTDVPKSRPSIDSGNTSQTSFSQSSVSIIMNDRVHDKKDNKKPEKKGKWNFFQRSHQNSRKGSLPEPSLAVEVPVAISKLPASRQVAHYALLENEHMDSASLRDIFQGIEESPPTEEEDDQTEEVPLGLGLKRQHGHSVLLPSPPLLGGYAFEKLPSSPKVFFNKNIFDEKVTNGAQPKADVRQERRPNRLASVGRIPIVISSREAQKNQPIPSFSRPFSRVDMPSSTSTAHSQPVQFYNPGRPPVGSQTEALPSHEFYPGCAISDPSVHVMSGNNPTYAWKDREFLTFPQRKSVASGSSSSEGCRSLKAVTAVAPRPGSKLNEDEVWNEYDDLIDTVLSPKAAPKRRRSNSSQQSFKMATRASRTLQVELSGPSNGSRFVPIPSENSSLHRSMSSTRSSGSSVRLRRSMILSALHSSMSQSPPMPFNDLYGCYASKNSAELTNQGGTLSVRQPDSESDTIRESTFPTSRNSEADRRRNTILLDRAERDRNGAVEQTNLRSSSLMTSRWLSFGRVLFSPAHNHLQDQDQGRVLVIDGLGNDDWSFYCALTYPAATVYSLGFSGSSTISSNPAAWQPPSNHRTIHHANIESPFPFPKGFFTAAVIRFPAACSESGLRVTISECKRVLRPGAYLEMNVMDLDMVNMGSRTRKAVRMLKERICVADPSTSLKPASDNIQRLLGKRGFENLNRCIVGVPVAGTVLSSSDTSSSNRSTAGTLPTPIHPYPQNSTSSTQRGSRSRRPPSDDPSVSLGDLLSDSVPSESNDESIAKMVAKVSRWWYTRCYEAAILPDGNPDYSIWADRRVLRECQRHATGFRLLIAYAQKPSEPRRTASV</sequence>
<feature type="compositionally biased region" description="Basic and acidic residues" evidence="1">
    <location>
        <begin position="228"/>
        <end position="243"/>
    </location>
</feature>
<feature type="compositionally biased region" description="Polar residues" evidence="1">
    <location>
        <begin position="321"/>
        <end position="339"/>
    </location>
</feature>
<evidence type="ECO:0000313" key="2">
    <source>
        <dbReference type="EMBL" id="KKZ63497.1"/>
    </source>
</evidence>
<feature type="compositionally biased region" description="Pro residues" evidence="1">
    <location>
        <begin position="376"/>
        <end position="385"/>
    </location>
</feature>
<dbReference type="Proteomes" id="UP000034164">
    <property type="component" value="Unassembled WGS sequence"/>
</dbReference>
<dbReference type="VEuPathDB" id="FungiDB:EMCG_02228"/>
<feature type="compositionally biased region" description="Polar residues" evidence="1">
    <location>
        <begin position="489"/>
        <end position="502"/>
    </location>
</feature>
<feature type="compositionally biased region" description="Basic and acidic residues" evidence="1">
    <location>
        <begin position="563"/>
        <end position="576"/>
    </location>
</feature>
<feature type="compositionally biased region" description="Low complexity" evidence="1">
    <location>
        <begin position="263"/>
        <end position="296"/>
    </location>
</feature>
<feature type="region of interest" description="Disordered" evidence="1">
    <location>
        <begin position="1"/>
        <end position="632"/>
    </location>
</feature>
<dbReference type="OrthoDB" id="5382952at2759"/>
<feature type="compositionally biased region" description="Basic and acidic residues" evidence="1">
    <location>
        <begin position="1"/>
        <end position="16"/>
    </location>
</feature>
<evidence type="ECO:0008006" key="4">
    <source>
        <dbReference type="Google" id="ProtNLM"/>
    </source>
</evidence>
<feature type="compositionally biased region" description="Low complexity" evidence="1">
    <location>
        <begin position="1135"/>
        <end position="1151"/>
    </location>
</feature>
<feature type="compositionally biased region" description="Low complexity" evidence="1">
    <location>
        <begin position="657"/>
        <end position="677"/>
    </location>
</feature>
<feature type="compositionally biased region" description="Low complexity" evidence="1">
    <location>
        <begin position="511"/>
        <end position="520"/>
    </location>
</feature>
<feature type="compositionally biased region" description="Basic and acidic residues" evidence="1">
    <location>
        <begin position="361"/>
        <end position="374"/>
    </location>
</feature>
<feature type="compositionally biased region" description="Polar residues" evidence="1">
    <location>
        <begin position="972"/>
        <end position="984"/>
    </location>
</feature>